<dbReference type="GO" id="GO:0016020">
    <property type="term" value="C:membrane"/>
    <property type="evidence" value="ECO:0007669"/>
    <property type="project" value="InterPro"/>
</dbReference>
<evidence type="ECO:0000256" key="1">
    <source>
        <dbReference type="ARBA" id="ARBA00023224"/>
    </source>
</evidence>
<protein>
    <submittedName>
        <fullName evidence="5">Methyl-accepting chemotaxis protein</fullName>
    </submittedName>
</protein>
<evidence type="ECO:0000259" key="4">
    <source>
        <dbReference type="PROSITE" id="PS50111"/>
    </source>
</evidence>
<comment type="similarity">
    <text evidence="2">Belongs to the methyl-accepting chemotaxis (MCP) protein family.</text>
</comment>
<dbReference type="Gene3D" id="1.10.287.950">
    <property type="entry name" value="Methyl-accepting chemotaxis protein"/>
    <property type="match status" value="1"/>
</dbReference>
<keyword evidence="1 3" id="KW-0807">Transducer</keyword>
<dbReference type="OrthoDB" id="2489132at2"/>
<feature type="domain" description="Methyl-accepting transducer" evidence="4">
    <location>
        <begin position="23"/>
        <end position="259"/>
    </location>
</feature>
<reference evidence="5 6" key="1">
    <citation type="submission" date="2016-10" db="EMBL/GenBank/DDBJ databases">
        <authorList>
            <person name="Varghese N."/>
            <person name="Submissions S."/>
        </authorList>
    </citation>
    <scope>NUCLEOTIDE SEQUENCE [LARGE SCALE GENOMIC DNA]</scope>
    <source>
        <strain evidence="6">YIM D21,KCTC 23444,ACCC 10710</strain>
    </source>
</reference>
<dbReference type="AlphaFoldDB" id="A0A1I1VKB5"/>
<gene>
    <name evidence="5" type="ORF">SAMN04515678_103207</name>
</gene>
<dbReference type="Pfam" id="PF00015">
    <property type="entry name" value="MCPsignal"/>
    <property type="match status" value="1"/>
</dbReference>
<organism evidence="5 6">
    <name type="scientific">Roseivivax sediminis</name>
    <dbReference type="NCBI Taxonomy" id="936889"/>
    <lineage>
        <taxon>Bacteria</taxon>
        <taxon>Pseudomonadati</taxon>
        <taxon>Pseudomonadota</taxon>
        <taxon>Alphaproteobacteria</taxon>
        <taxon>Rhodobacterales</taxon>
        <taxon>Roseobacteraceae</taxon>
        <taxon>Roseivivax</taxon>
    </lineage>
</organism>
<proteinExistence type="inferred from homology"/>
<evidence type="ECO:0000313" key="5">
    <source>
        <dbReference type="EMBL" id="SFD82478.1"/>
    </source>
</evidence>
<evidence type="ECO:0000256" key="2">
    <source>
        <dbReference type="ARBA" id="ARBA00029447"/>
    </source>
</evidence>
<sequence>MQHDTDLGKPHVTANILKGLSDDATSLGRELVDIAGFLTDLDASGSEQMHRLQSLQEQTDDLRDSARRVGQTTRRVIEDMDAAQGGVKDSIAILSATSGSSRALAEWVQSVRSGSDAVDDMLVAVRNSNAQIASIASQVNILAMNAKIEAARAGQAGMGFAIVAEAINELSQKTSTAAADISTTIGRMTDWMNELRKGAVDTSEVASELLNRGEDTDAALSEIEMRMSAMKRETEEIGTHVGKTETTVERLSPAISEVARSISGVSTGVKEAKQRSDTLIDVSEGVMQKAVQLGSEGADGPMITLVQDLAGQISEAFEAALARGRISLARLFDTDYRPVPKTDPQQVTTAFTELTDAILPDIQEPVLARHSKVVFCAAVDRNGYLPTHNRKFSQPQSTDPVWNAANCRNRRIFDDRVGLKAGRNTEPFLLQIYRRDMGGGQFVMMKDLSAPIRVQGRHWGGLRLAYRM</sequence>
<dbReference type="EMBL" id="FOMS01000003">
    <property type="protein sequence ID" value="SFD82478.1"/>
    <property type="molecule type" value="Genomic_DNA"/>
</dbReference>
<dbReference type="PRINTS" id="PR00260">
    <property type="entry name" value="CHEMTRNSDUCR"/>
</dbReference>
<dbReference type="PANTHER" id="PTHR32089">
    <property type="entry name" value="METHYL-ACCEPTING CHEMOTAXIS PROTEIN MCPB"/>
    <property type="match status" value="1"/>
</dbReference>
<dbReference type="RefSeq" id="WP_149755109.1">
    <property type="nucleotide sequence ID" value="NZ_FOMS01000003.1"/>
</dbReference>
<accession>A0A1I1VKB5</accession>
<dbReference type="PANTHER" id="PTHR32089:SF112">
    <property type="entry name" value="LYSOZYME-LIKE PROTEIN-RELATED"/>
    <property type="match status" value="1"/>
</dbReference>
<dbReference type="GO" id="GO:0006935">
    <property type="term" value="P:chemotaxis"/>
    <property type="evidence" value="ECO:0007669"/>
    <property type="project" value="InterPro"/>
</dbReference>
<dbReference type="InterPro" id="IPR004090">
    <property type="entry name" value="Chemotax_Me-accpt_rcpt"/>
</dbReference>
<keyword evidence="6" id="KW-1185">Reference proteome</keyword>
<dbReference type="Proteomes" id="UP000325289">
    <property type="component" value="Unassembled WGS sequence"/>
</dbReference>
<dbReference type="SMART" id="SM00283">
    <property type="entry name" value="MA"/>
    <property type="match status" value="1"/>
</dbReference>
<dbReference type="GO" id="GO:0004888">
    <property type="term" value="F:transmembrane signaling receptor activity"/>
    <property type="evidence" value="ECO:0007669"/>
    <property type="project" value="InterPro"/>
</dbReference>
<name>A0A1I1VKB5_9RHOB</name>
<dbReference type="GO" id="GO:0007165">
    <property type="term" value="P:signal transduction"/>
    <property type="evidence" value="ECO:0007669"/>
    <property type="project" value="UniProtKB-KW"/>
</dbReference>
<dbReference type="SUPFAM" id="SSF58104">
    <property type="entry name" value="Methyl-accepting chemotaxis protein (MCP) signaling domain"/>
    <property type="match status" value="1"/>
</dbReference>
<dbReference type="PROSITE" id="PS50111">
    <property type="entry name" value="CHEMOTAXIS_TRANSDUC_2"/>
    <property type="match status" value="1"/>
</dbReference>
<evidence type="ECO:0000313" key="6">
    <source>
        <dbReference type="Proteomes" id="UP000325289"/>
    </source>
</evidence>
<evidence type="ECO:0000256" key="3">
    <source>
        <dbReference type="PROSITE-ProRule" id="PRU00284"/>
    </source>
</evidence>
<dbReference type="InterPro" id="IPR004089">
    <property type="entry name" value="MCPsignal_dom"/>
</dbReference>